<protein>
    <submittedName>
        <fullName evidence="1">Uncharacterized protein</fullName>
    </submittedName>
</protein>
<organism evidence="1 2">
    <name type="scientific">Pseudomonas putida ND6</name>
    <dbReference type="NCBI Taxonomy" id="231023"/>
    <lineage>
        <taxon>Bacteria</taxon>
        <taxon>Pseudomonadati</taxon>
        <taxon>Pseudomonadota</taxon>
        <taxon>Gammaproteobacteria</taxon>
        <taxon>Pseudomonadales</taxon>
        <taxon>Pseudomonadaceae</taxon>
        <taxon>Pseudomonas</taxon>
    </lineage>
</organism>
<dbReference type="AlphaFoldDB" id="I3UZ79"/>
<accession>I3UZ79</accession>
<name>I3UZ79_PSEPU</name>
<dbReference type="KEGG" id="ppi:YSA_07464"/>
<dbReference type="EMBL" id="CP003588">
    <property type="protein sequence ID" value="AFK70800.1"/>
    <property type="molecule type" value="Genomic_DNA"/>
</dbReference>
<dbReference type="Proteomes" id="UP000005268">
    <property type="component" value="Chromosome"/>
</dbReference>
<sequence length="39" mass="4257">MAHTKPSGRVLYEQVLACLAFITSFPMSADSFFLVHAGI</sequence>
<reference evidence="1 2" key="1">
    <citation type="journal article" date="2012" name="J. Bacteriol.">
        <title>Complete Genome Sequence of the Naphthalene-Degrading Pseudomonas putida Strain ND6.</title>
        <authorList>
            <person name="Li S."/>
            <person name="Zhao H."/>
            <person name="Li Y."/>
            <person name="Niu S."/>
            <person name="Cai B."/>
        </authorList>
    </citation>
    <scope>NUCLEOTIDE SEQUENCE [LARGE SCALE GENOMIC DNA]</scope>
    <source>
        <strain evidence="1 2">ND6</strain>
    </source>
</reference>
<proteinExistence type="predicted"/>
<gene>
    <name evidence="1" type="ORF">YSA_07464</name>
</gene>
<dbReference type="HOGENOM" id="CLU_3315640_0_0_6"/>
<evidence type="ECO:0000313" key="2">
    <source>
        <dbReference type="Proteomes" id="UP000005268"/>
    </source>
</evidence>
<evidence type="ECO:0000313" key="1">
    <source>
        <dbReference type="EMBL" id="AFK70800.1"/>
    </source>
</evidence>